<protein>
    <submittedName>
        <fullName evidence="1">Uncharacterized protein</fullName>
    </submittedName>
</protein>
<sequence length="118" mass="12295">MPYAKVVSKGSTSAKVMVSLPSPGPLSNNDYIDLIWLKTAQFDKQENAGGTNKDRVFPGLIAAAGEFKPNGSPVKGAATASASKSEPVFTARVKTGLTVYPVVHSAAGYVWEGAPITL</sequence>
<dbReference type="KEGG" id="ehx:EMIHUDRAFT_420891"/>
<dbReference type="HOGENOM" id="CLU_2077534_0_0_1"/>
<dbReference type="Proteomes" id="UP000013827">
    <property type="component" value="Unassembled WGS sequence"/>
</dbReference>
<proteinExistence type="predicted"/>
<reference evidence="1" key="2">
    <citation type="submission" date="2024-10" db="UniProtKB">
        <authorList>
            <consortium name="EnsemblProtists"/>
        </authorList>
    </citation>
    <scope>IDENTIFICATION</scope>
</reference>
<dbReference type="EnsemblProtists" id="EOD36911">
    <property type="protein sequence ID" value="EOD36911"/>
    <property type="gene ID" value="EMIHUDRAFT_420891"/>
</dbReference>
<accession>A0A0D3KMC6</accession>
<dbReference type="RefSeq" id="XP_005789340.1">
    <property type="nucleotide sequence ID" value="XM_005789283.1"/>
</dbReference>
<evidence type="ECO:0000313" key="2">
    <source>
        <dbReference type="Proteomes" id="UP000013827"/>
    </source>
</evidence>
<evidence type="ECO:0000313" key="1">
    <source>
        <dbReference type="EnsemblProtists" id="EOD36911"/>
    </source>
</evidence>
<reference evidence="2" key="1">
    <citation type="journal article" date="2013" name="Nature">
        <title>Pan genome of the phytoplankton Emiliania underpins its global distribution.</title>
        <authorList>
            <person name="Read B.A."/>
            <person name="Kegel J."/>
            <person name="Klute M.J."/>
            <person name="Kuo A."/>
            <person name="Lefebvre S.C."/>
            <person name="Maumus F."/>
            <person name="Mayer C."/>
            <person name="Miller J."/>
            <person name="Monier A."/>
            <person name="Salamov A."/>
            <person name="Young J."/>
            <person name="Aguilar M."/>
            <person name="Claverie J.M."/>
            <person name="Frickenhaus S."/>
            <person name="Gonzalez K."/>
            <person name="Herman E.K."/>
            <person name="Lin Y.C."/>
            <person name="Napier J."/>
            <person name="Ogata H."/>
            <person name="Sarno A.F."/>
            <person name="Shmutz J."/>
            <person name="Schroeder D."/>
            <person name="de Vargas C."/>
            <person name="Verret F."/>
            <person name="von Dassow P."/>
            <person name="Valentin K."/>
            <person name="Van de Peer Y."/>
            <person name="Wheeler G."/>
            <person name="Dacks J.B."/>
            <person name="Delwiche C.F."/>
            <person name="Dyhrman S.T."/>
            <person name="Glockner G."/>
            <person name="John U."/>
            <person name="Richards T."/>
            <person name="Worden A.Z."/>
            <person name="Zhang X."/>
            <person name="Grigoriev I.V."/>
            <person name="Allen A.E."/>
            <person name="Bidle K."/>
            <person name="Borodovsky M."/>
            <person name="Bowler C."/>
            <person name="Brownlee C."/>
            <person name="Cock J.M."/>
            <person name="Elias M."/>
            <person name="Gladyshev V.N."/>
            <person name="Groth M."/>
            <person name="Guda C."/>
            <person name="Hadaegh A."/>
            <person name="Iglesias-Rodriguez M.D."/>
            <person name="Jenkins J."/>
            <person name="Jones B.M."/>
            <person name="Lawson T."/>
            <person name="Leese F."/>
            <person name="Lindquist E."/>
            <person name="Lobanov A."/>
            <person name="Lomsadze A."/>
            <person name="Malik S.B."/>
            <person name="Marsh M.E."/>
            <person name="Mackinder L."/>
            <person name="Mock T."/>
            <person name="Mueller-Roeber B."/>
            <person name="Pagarete A."/>
            <person name="Parker M."/>
            <person name="Probert I."/>
            <person name="Quesneville H."/>
            <person name="Raines C."/>
            <person name="Rensing S.A."/>
            <person name="Riano-Pachon D.M."/>
            <person name="Richier S."/>
            <person name="Rokitta S."/>
            <person name="Shiraiwa Y."/>
            <person name="Soanes D.M."/>
            <person name="van der Giezen M."/>
            <person name="Wahlund T.M."/>
            <person name="Williams B."/>
            <person name="Wilson W."/>
            <person name="Wolfe G."/>
            <person name="Wurch L.L."/>
        </authorList>
    </citation>
    <scope>NUCLEOTIDE SEQUENCE</scope>
</reference>
<dbReference type="GeneID" id="17282181"/>
<organism evidence="1 2">
    <name type="scientific">Emiliania huxleyi (strain CCMP1516)</name>
    <dbReference type="NCBI Taxonomy" id="280463"/>
    <lineage>
        <taxon>Eukaryota</taxon>
        <taxon>Haptista</taxon>
        <taxon>Haptophyta</taxon>
        <taxon>Prymnesiophyceae</taxon>
        <taxon>Isochrysidales</taxon>
        <taxon>Noelaerhabdaceae</taxon>
        <taxon>Emiliania</taxon>
    </lineage>
</organism>
<name>A0A0D3KMC6_EMIH1</name>
<dbReference type="AlphaFoldDB" id="A0A0D3KMC6"/>
<dbReference type="PaxDb" id="2903-EOD36911"/>
<keyword evidence="2" id="KW-1185">Reference proteome</keyword>